<dbReference type="Pfam" id="PF00121">
    <property type="entry name" value="TIM"/>
    <property type="match status" value="1"/>
</dbReference>
<feature type="binding site" evidence="9">
    <location>
        <position position="170"/>
    </location>
    <ligand>
        <name>substrate</name>
    </ligand>
</feature>
<dbReference type="Gene3D" id="3.20.20.70">
    <property type="entry name" value="Aldolase class I"/>
    <property type="match status" value="1"/>
</dbReference>
<comment type="similarity">
    <text evidence="2 9 10">Belongs to the triosephosphate isomerase family.</text>
</comment>
<keyword evidence="8 9" id="KW-0413">Isomerase</keyword>
<dbReference type="HAMAP" id="MF_00147_B">
    <property type="entry name" value="TIM_B"/>
    <property type="match status" value="1"/>
</dbReference>
<keyword evidence="13" id="KW-1185">Reference proteome</keyword>
<comment type="catalytic activity">
    <reaction evidence="9 10">
        <text>D-glyceraldehyde 3-phosphate = dihydroxyacetone phosphate</text>
        <dbReference type="Rhea" id="RHEA:18585"/>
        <dbReference type="ChEBI" id="CHEBI:57642"/>
        <dbReference type="ChEBI" id="CHEBI:59776"/>
        <dbReference type="EC" id="5.3.1.1"/>
    </reaction>
</comment>
<protein>
    <recommendedName>
        <fullName evidence="4 9">Triosephosphate isomerase</fullName>
        <shortName evidence="9">TIM</shortName>
        <shortName evidence="9">TPI</shortName>
        <ecNumber evidence="3 9">5.3.1.1</ecNumber>
    </recommendedName>
    <alternativeName>
        <fullName evidence="9">Triose-phosphate isomerase</fullName>
    </alternativeName>
</protein>
<reference evidence="12 14" key="2">
    <citation type="submission" date="2016-11" db="EMBL/GenBank/DDBJ databases">
        <title>Description of two novel members of the family Erysipelotrichaceae: Ileibacterium lipovorans gen. nov., sp. nov. and Dubosiella newyorkensis, gen. nov., sp. nov.</title>
        <authorList>
            <person name="Cox L.M."/>
            <person name="Sohn J."/>
            <person name="Tyrrell K.L."/>
            <person name="Citron D.M."/>
            <person name="Lawson P.A."/>
            <person name="Patel N.B."/>
            <person name="Iizumi T."/>
            <person name="Perez-Perez G.I."/>
            <person name="Goldstein E.J."/>
            <person name="Blaser M.J."/>
        </authorList>
    </citation>
    <scope>NUCLEOTIDE SEQUENCE [LARGE SCALE GENOMIC DNA]</scope>
    <source>
        <strain evidence="12 14">NYU-BL-K8</strain>
    </source>
</reference>
<evidence type="ECO:0000256" key="3">
    <source>
        <dbReference type="ARBA" id="ARBA00011940"/>
    </source>
</evidence>
<feature type="binding site" evidence="9">
    <location>
        <begin position="231"/>
        <end position="232"/>
    </location>
    <ligand>
        <name>substrate</name>
    </ligand>
</feature>
<dbReference type="GO" id="GO:0004807">
    <property type="term" value="F:triose-phosphate isomerase activity"/>
    <property type="evidence" value="ECO:0007669"/>
    <property type="project" value="UniProtKB-UniRule"/>
</dbReference>
<evidence type="ECO:0000256" key="10">
    <source>
        <dbReference type="RuleBase" id="RU363013"/>
    </source>
</evidence>
<evidence type="ECO:0000256" key="7">
    <source>
        <dbReference type="ARBA" id="ARBA00023152"/>
    </source>
</evidence>
<keyword evidence="6 9" id="KW-0963">Cytoplasm</keyword>
<dbReference type="InterPro" id="IPR013785">
    <property type="entry name" value="Aldolase_TIM"/>
</dbReference>
<dbReference type="OrthoDB" id="9809429at2"/>
<comment type="pathway">
    <text evidence="9 10">Carbohydrate biosynthesis; gluconeogenesis.</text>
</comment>
<keyword evidence="5 9" id="KW-0312">Gluconeogenesis</keyword>
<dbReference type="KEGG" id="fro:AALO17_04900"/>
<dbReference type="InterPro" id="IPR022896">
    <property type="entry name" value="TrioseP_Isoase_bac/euk"/>
</dbReference>
<comment type="subcellular location">
    <subcellularLocation>
        <location evidence="9 10">Cytoplasm</location>
    </subcellularLocation>
</comment>
<dbReference type="NCBIfam" id="TIGR00419">
    <property type="entry name" value="tim"/>
    <property type="match status" value="1"/>
</dbReference>
<evidence type="ECO:0000256" key="9">
    <source>
        <dbReference type="HAMAP-Rule" id="MF_00147"/>
    </source>
</evidence>
<dbReference type="GO" id="GO:0006096">
    <property type="term" value="P:glycolytic process"/>
    <property type="evidence" value="ECO:0007669"/>
    <property type="project" value="UniProtKB-UniRule"/>
</dbReference>
<dbReference type="EMBL" id="MPJZ01000023">
    <property type="protein sequence ID" value="OLU46704.1"/>
    <property type="molecule type" value="Genomic_DNA"/>
</dbReference>
<dbReference type="EC" id="5.3.1.1" evidence="3 9"/>
<dbReference type="FunFam" id="3.20.20.70:FF:000016">
    <property type="entry name" value="Triosephosphate isomerase"/>
    <property type="match status" value="1"/>
</dbReference>
<comment type="pathway">
    <text evidence="1 9 10">Carbohydrate degradation; glycolysis; D-glyceraldehyde 3-phosphate from glycerone phosphate: step 1/1.</text>
</comment>
<dbReference type="PATRIC" id="fig|1702221.3.peg.470"/>
<evidence type="ECO:0000256" key="8">
    <source>
        <dbReference type="ARBA" id="ARBA00023235"/>
    </source>
</evidence>
<reference evidence="11 13" key="1">
    <citation type="journal article" date="2016" name="Gut Pathog.">
        <title>Whole genome sequencing of "Faecalibaculum rodentium" ALO17, isolated from C57BL/6J laboratory mouse feces.</title>
        <authorList>
            <person name="Lim S."/>
            <person name="Chang D.H."/>
            <person name="Ahn S."/>
            <person name="Kim B.C."/>
        </authorList>
    </citation>
    <scope>NUCLEOTIDE SEQUENCE [LARGE SCALE GENOMIC DNA]</scope>
    <source>
        <strain evidence="11 13">Alo17</strain>
    </source>
</reference>
<evidence type="ECO:0000313" key="14">
    <source>
        <dbReference type="Proteomes" id="UP000186758"/>
    </source>
</evidence>
<dbReference type="UniPathway" id="UPA00138"/>
<dbReference type="InterPro" id="IPR020861">
    <property type="entry name" value="Triosephosphate_isomerase_AS"/>
</dbReference>
<evidence type="ECO:0000313" key="11">
    <source>
        <dbReference type="EMBL" id="AMK53624.1"/>
    </source>
</evidence>
<proteinExistence type="inferred from homology"/>
<comment type="subunit">
    <text evidence="9 10">Homodimer.</text>
</comment>
<dbReference type="PROSITE" id="PS00171">
    <property type="entry name" value="TIM_1"/>
    <property type="match status" value="1"/>
</dbReference>
<dbReference type="GeneID" id="78477338"/>
<evidence type="ECO:0000256" key="1">
    <source>
        <dbReference type="ARBA" id="ARBA00004680"/>
    </source>
</evidence>
<dbReference type="PANTHER" id="PTHR21139:SF42">
    <property type="entry name" value="TRIOSEPHOSPHATE ISOMERASE"/>
    <property type="match status" value="1"/>
</dbReference>
<dbReference type="CDD" id="cd00311">
    <property type="entry name" value="TIM"/>
    <property type="match status" value="1"/>
</dbReference>
<evidence type="ECO:0000256" key="6">
    <source>
        <dbReference type="ARBA" id="ARBA00022490"/>
    </source>
</evidence>
<comment type="function">
    <text evidence="9">Involved in the gluconeogenesis. Catalyzes stereospecifically the conversion of dihydroxyacetone phosphate (DHAP) to D-glyceraldehyde-3-phosphate (G3P).</text>
</comment>
<dbReference type="GO" id="GO:0006094">
    <property type="term" value="P:gluconeogenesis"/>
    <property type="evidence" value="ECO:0007669"/>
    <property type="project" value="UniProtKB-UniRule"/>
</dbReference>
<dbReference type="PANTHER" id="PTHR21139">
    <property type="entry name" value="TRIOSEPHOSPHATE ISOMERASE"/>
    <property type="match status" value="1"/>
</dbReference>
<dbReference type="InterPro" id="IPR000652">
    <property type="entry name" value="Triosephosphate_isomerase"/>
</dbReference>
<dbReference type="GO" id="GO:0005829">
    <property type="term" value="C:cytosol"/>
    <property type="evidence" value="ECO:0007669"/>
    <property type="project" value="TreeGrafter"/>
</dbReference>
<dbReference type="GO" id="GO:0046166">
    <property type="term" value="P:glyceraldehyde-3-phosphate biosynthetic process"/>
    <property type="evidence" value="ECO:0007669"/>
    <property type="project" value="TreeGrafter"/>
</dbReference>
<feature type="active site" description="Electrophile" evidence="9">
    <location>
        <position position="92"/>
    </location>
</feature>
<dbReference type="RefSeq" id="WP_067554998.1">
    <property type="nucleotide sequence ID" value="NZ_CAJTBG010000005.1"/>
</dbReference>
<name>A0A140DSJ7_9FIRM</name>
<dbReference type="STRING" id="1702221.AALO17_04900"/>
<evidence type="ECO:0000256" key="4">
    <source>
        <dbReference type="ARBA" id="ARBA00019397"/>
    </source>
</evidence>
<dbReference type="GO" id="GO:0019563">
    <property type="term" value="P:glycerol catabolic process"/>
    <property type="evidence" value="ECO:0007669"/>
    <property type="project" value="TreeGrafter"/>
</dbReference>
<accession>A0A140DSJ7</accession>
<dbReference type="Proteomes" id="UP000186758">
    <property type="component" value="Unassembled WGS sequence"/>
</dbReference>
<evidence type="ECO:0000313" key="13">
    <source>
        <dbReference type="Proteomes" id="UP000069771"/>
    </source>
</evidence>
<organism evidence="11 13">
    <name type="scientific">Faecalibaculum rodentium</name>
    <dbReference type="NCBI Taxonomy" id="1702221"/>
    <lineage>
        <taxon>Bacteria</taxon>
        <taxon>Bacillati</taxon>
        <taxon>Bacillota</taxon>
        <taxon>Erysipelotrichia</taxon>
        <taxon>Erysipelotrichales</taxon>
        <taxon>Erysipelotrichaceae</taxon>
        <taxon>Faecalibaculum</taxon>
    </lineage>
</organism>
<feature type="active site" description="Proton acceptor" evidence="9">
    <location>
        <position position="164"/>
    </location>
</feature>
<dbReference type="Proteomes" id="UP000069771">
    <property type="component" value="Chromosome"/>
</dbReference>
<dbReference type="PROSITE" id="PS51440">
    <property type="entry name" value="TIM_2"/>
    <property type="match status" value="1"/>
</dbReference>
<feature type="binding site" evidence="9">
    <location>
        <begin position="9"/>
        <end position="11"/>
    </location>
    <ligand>
        <name>substrate</name>
    </ligand>
</feature>
<evidence type="ECO:0000256" key="2">
    <source>
        <dbReference type="ARBA" id="ARBA00007422"/>
    </source>
</evidence>
<feature type="binding site" evidence="9">
    <location>
        <position position="210"/>
    </location>
    <ligand>
        <name>substrate</name>
    </ligand>
</feature>
<evidence type="ECO:0000313" key="12">
    <source>
        <dbReference type="EMBL" id="OLU46704.1"/>
    </source>
</evidence>
<dbReference type="UniPathway" id="UPA00109">
    <property type="reaction ID" value="UER00189"/>
</dbReference>
<dbReference type="SUPFAM" id="SSF51351">
    <property type="entry name" value="Triosephosphate isomerase (TIM)"/>
    <property type="match status" value="1"/>
</dbReference>
<dbReference type="AlphaFoldDB" id="A0A140DSJ7"/>
<gene>
    <name evidence="9" type="primary">tpiA</name>
    <name evidence="11" type="ORF">AALO17_04900</name>
    <name evidence="12" type="ORF">BO223_01755</name>
</gene>
<sequence>MREAIIVGNWKMNKNNAETQAFFEEVDPAAVSDKALYGIGAPFTDLKTALDNAKNLIVAAENVHFEDSGAFTGEVSVPMLEELGVKYCIIGHSERRQMFGDTDETVNKKAKKLLAAGMTPILCIGETEEEYDAGKTKDVITSQLNGSLADIPADEYKNIVIAYEPIWAIGTGKSASVEIAEDCCRLVRDVVRDMVGEEAAEAVRIQYGGSVKPGNIVEYMAQPDIDGALIGGASLKPDSFLEIIEKTK</sequence>
<dbReference type="EMBL" id="CP011391">
    <property type="protein sequence ID" value="AMK53624.1"/>
    <property type="molecule type" value="Genomic_DNA"/>
</dbReference>
<keyword evidence="7 9" id="KW-0324">Glycolysis</keyword>
<dbReference type="InterPro" id="IPR035990">
    <property type="entry name" value="TIM_sf"/>
</dbReference>
<evidence type="ECO:0000256" key="5">
    <source>
        <dbReference type="ARBA" id="ARBA00022432"/>
    </source>
</evidence>